<keyword evidence="3" id="KW-1185">Reference proteome</keyword>
<evidence type="ECO:0000313" key="3">
    <source>
        <dbReference type="Proteomes" id="UP000800036"/>
    </source>
</evidence>
<protein>
    <submittedName>
        <fullName evidence="2">Uncharacterized protein</fullName>
    </submittedName>
</protein>
<name>A0A6A5UVD2_9PLEO</name>
<evidence type="ECO:0000313" key="2">
    <source>
        <dbReference type="EMBL" id="KAF1968755.1"/>
    </source>
</evidence>
<reference evidence="2" key="1">
    <citation type="journal article" date="2020" name="Stud. Mycol.">
        <title>101 Dothideomycetes genomes: a test case for predicting lifestyles and emergence of pathogens.</title>
        <authorList>
            <person name="Haridas S."/>
            <person name="Albert R."/>
            <person name="Binder M."/>
            <person name="Bloem J."/>
            <person name="Labutti K."/>
            <person name="Salamov A."/>
            <person name="Andreopoulos B."/>
            <person name="Baker S."/>
            <person name="Barry K."/>
            <person name="Bills G."/>
            <person name="Bluhm B."/>
            <person name="Cannon C."/>
            <person name="Castanera R."/>
            <person name="Culley D."/>
            <person name="Daum C."/>
            <person name="Ezra D."/>
            <person name="Gonzalez J."/>
            <person name="Henrissat B."/>
            <person name="Kuo A."/>
            <person name="Liang C."/>
            <person name="Lipzen A."/>
            <person name="Lutzoni F."/>
            <person name="Magnuson J."/>
            <person name="Mondo S."/>
            <person name="Nolan M."/>
            <person name="Ohm R."/>
            <person name="Pangilinan J."/>
            <person name="Park H.-J."/>
            <person name="Ramirez L."/>
            <person name="Alfaro M."/>
            <person name="Sun H."/>
            <person name="Tritt A."/>
            <person name="Yoshinaga Y."/>
            <person name="Zwiers L.-H."/>
            <person name="Turgeon B."/>
            <person name="Goodwin S."/>
            <person name="Spatafora J."/>
            <person name="Crous P."/>
            <person name="Grigoriev I."/>
        </authorList>
    </citation>
    <scope>NUCLEOTIDE SEQUENCE</scope>
    <source>
        <strain evidence="2">CBS 107.79</strain>
    </source>
</reference>
<dbReference type="EMBL" id="ML976717">
    <property type="protein sequence ID" value="KAF1968755.1"/>
    <property type="molecule type" value="Genomic_DNA"/>
</dbReference>
<dbReference type="AlphaFoldDB" id="A0A6A5UVD2"/>
<gene>
    <name evidence="2" type="ORF">BU23DRAFT_655503</name>
</gene>
<dbReference type="Proteomes" id="UP000800036">
    <property type="component" value="Unassembled WGS sequence"/>
</dbReference>
<feature type="compositionally biased region" description="Polar residues" evidence="1">
    <location>
        <begin position="32"/>
        <end position="49"/>
    </location>
</feature>
<evidence type="ECO:0000256" key="1">
    <source>
        <dbReference type="SAM" id="MobiDB-lite"/>
    </source>
</evidence>
<accession>A0A6A5UVD2</accession>
<proteinExistence type="predicted"/>
<feature type="compositionally biased region" description="Basic and acidic residues" evidence="1">
    <location>
        <begin position="80"/>
        <end position="98"/>
    </location>
</feature>
<organism evidence="2 3">
    <name type="scientific">Bimuria novae-zelandiae CBS 107.79</name>
    <dbReference type="NCBI Taxonomy" id="1447943"/>
    <lineage>
        <taxon>Eukaryota</taxon>
        <taxon>Fungi</taxon>
        <taxon>Dikarya</taxon>
        <taxon>Ascomycota</taxon>
        <taxon>Pezizomycotina</taxon>
        <taxon>Dothideomycetes</taxon>
        <taxon>Pleosporomycetidae</taxon>
        <taxon>Pleosporales</taxon>
        <taxon>Massarineae</taxon>
        <taxon>Didymosphaeriaceae</taxon>
        <taxon>Bimuria</taxon>
    </lineage>
</organism>
<dbReference type="OrthoDB" id="3799351at2759"/>
<feature type="region of interest" description="Disordered" evidence="1">
    <location>
        <begin position="1"/>
        <end position="102"/>
    </location>
</feature>
<sequence>MALAQGADTLPSLAGRSQSSTNPSQPPADPLQSLTSSPSPFSRLQTSGSGLPKPSYFSAVYTPPAVENSSQSSEAGRWGGDTDMHGAEQSILDRDQAETNHSWNEVEDIEVMDIDNTLSSRALDNFGGSNPKSHIKAGRKWFYDKDTYTLISRQRIRFPLEI</sequence>